<feature type="transmembrane region" description="Helical" evidence="1">
    <location>
        <begin position="490"/>
        <end position="510"/>
    </location>
</feature>
<keyword evidence="1" id="KW-1133">Transmembrane helix</keyword>
<gene>
    <name evidence="3" type="primary">Contig9222.g9868</name>
    <name evidence="3" type="ORF">STYLEM_12737</name>
</gene>
<feature type="transmembrane region" description="Helical" evidence="1">
    <location>
        <begin position="373"/>
        <end position="397"/>
    </location>
</feature>
<dbReference type="OrthoDB" id="327841at2759"/>
<protein>
    <recommendedName>
        <fullName evidence="2">TRP C-terminal domain-containing protein</fullName>
    </recommendedName>
</protein>
<keyword evidence="1" id="KW-0472">Membrane</keyword>
<dbReference type="AlphaFoldDB" id="A0A078ANE0"/>
<accession>A0A078ANE0</accession>
<feature type="domain" description="TRP C-terminal" evidence="2">
    <location>
        <begin position="441"/>
        <end position="556"/>
    </location>
</feature>
<dbReference type="InterPro" id="IPR010308">
    <property type="entry name" value="TRP_C"/>
</dbReference>
<dbReference type="Pfam" id="PF06011">
    <property type="entry name" value="TRP"/>
    <property type="match status" value="1"/>
</dbReference>
<dbReference type="EMBL" id="CCKQ01012085">
    <property type="protein sequence ID" value="CDW83689.1"/>
    <property type="molecule type" value="Genomic_DNA"/>
</dbReference>
<dbReference type="Proteomes" id="UP000039865">
    <property type="component" value="Unassembled WGS sequence"/>
</dbReference>
<sequence>MISIDTSQKLPGLRYIIKIRVSNNDRRSQKVLSSAEQYLNLFFDPSREIDAPPYFVQFIPKVITAPGEVTSFSLSSIRDNLFDDYILIVDFGVSALFASLKDGEIKIAPQEENSGQTYRVKFTLKQHLKKPYIQNIYFLEIAVKGALRENNLTENQTGKLISTTNFAKIVNINATGFVTIKFSYPLNKPKDLSAINNNRIRIELHYEVQGINELIDYSLLDVSRDKMLIRLYFKNISDISKFQEFLAKYLRVNISIQQKYQDLAMLLSQYGYGFKITSNTIFGANLIATLLISHTLQHLWSAINSFQILSHLPMIGINAPANVQIFFSYVLNLATFNIFPTDEYYKQFLQITEENDYPINDYFSCYGYQSMNIIINLGTISIFIAINVSLIIAVLLLKMVQKVNAKAIIMCSDQFSISNFNQSLNKLQDQKFSTSFGQRIENPENIKKYGSLYELYRPQRLSSTLFVFNFILRRFLFTVVLVMLRQYPSFQIFILMLSSLFTICYLLNYMPFKTKLDNFIEIMNEISILLSFYVLMCYTDLLNGSSQTKLNLGWILSCKSLNDSGIFINSDFDNSLRSSNNYFSNYKGLNSLKSRYDLEHEVTAYSNENFNQDIKPNEIPGNSKLSKLRFEIIETYNEDVDIRNHSKEVKIKNIKLKQRLAYNF</sequence>
<name>A0A078ANE0_STYLE</name>
<dbReference type="InParanoid" id="A0A078ANE0"/>
<organism evidence="3 4">
    <name type="scientific">Stylonychia lemnae</name>
    <name type="common">Ciliate</name>
    <dbReference type="NCBI Taxonomy" id="5949"/>
    <lineage>
        <taxon>Eukaryota</taxon>
        <taxon>Sar</taxon>
        <taxon>Alveolata</taxon>
        <taxon>Ciliophora</taxon>
        <taxon>Intramacronucleata</taxon>
        <taxon>Spirotrichea</taxon>
        <taxon>Stichotrichia</taxon>
        <taxon>Sporadotrichida</taxon>
        <taxon>Oxytrichidae</taxon>
        <taxon>Stylonychinae</taxon>
        <taxon>Stylonychia</taxon>
    </lineage>
</organism>
<evidence type="ECO:0000313" key="4">
    <source>
        <dbReference type="Proteomes" id="UP000039865"/>
    </source>
</evidence>
<keyword evidence="4" id="KW-1185">Reference proteome</keyword>
<reference evidence="3 4" key="1">
    <citation type="submission" date="2014-06" db="EMBL/GenBank/DDBJ databases">
        <authorList>
            <person name="Swart Estienne"/>
        </authorList>
    </citation>
    <scope>NUCLEOTIDE SEQUENCE [LARGE SCALE GENOMIC DNA]</scope>
    <source>
        <strain evidence="3 4">130c</strain>
    </source>
</reference>
<keyword evidence="1" id="KW-0812">Transmembrane</keyword>
<evidence type="ECO:0000259" key="2">
    <source>
        <dbReference type="Pfam" id="PF06011"/>
    </source>
</evidence>
<feature type="transmembrane region" description="Helical" evidence="1">
    <location>
        <begin position="465"/>
        <end position="484"/>
    </location>
</feature>
<proteinExistence type="predicted"/>
<evidence type="ECO:0000313" key="3">
    <source>
        <dbReference type="EMBL" id="CDW83689.1"/>
    </source>
</evidence>
<evidence type="ECO:0000256" key="1">
    <source>
        <dbReference type="SAM" id="Phobius"/>
    </source>
</evidence>